<evidence type="ECO:0000313" key="12">
    <source>
        <dbReference type="EMBL" id="KNE00676.1"/>
    </source>
</evidence>
<evidence type="ECO:0000256" key="3">
    <source>
        <dbReference type="ARBA" id="ARBA00021529"/>
    </source>
</evidence>
<evidence type="ECO:0000256" key="9">
    <source>
        <dbReference type="ARBA" id="ARBA00023306"/>
    </source>
</evidence>
<dbReference type="GO" id="GO:0043111">
    <property type="term" value="P:replication fork arrest"/>
    <property type="evidence" value="ECO:0007669"/>
    <property type="project" value="TreeGrafter"/>
</dbReference>
<dbReference type="VEuPathDB" id="FungiDB:CJI96_0000765"/>
<gene>
    <name evidence="12" type="ORF">QG37_02206</name>
</gene>
<feature type="domain" description="Timeless N-terminal" evidence="11">
    <location>
        <begin position="81"/>
        <end position="381"/>
    </location>
</feature>
<dbReference type="AlphaFoldDB" id="A0A0L0P3R8"/>
<dbReference type="GO" id="GO:0051321">
    <property type="term" value="P:meiotic cell cycle"/>
    <property type="evidence" value="ECO:0007669"/>
    <property type="project" value="UniProtKB-KW"/>
</dbReference>
<evidence type="ECO:0000256" key="2">
    <source>
        <dbReference type="ARBA" id="ARBA00008174"/>
    </source>
</evidence>
<dbReference type="PANTHER" id="PTHR22940">
    <property type="entry name" value="TIMEOUT/TIMELESS-2"/>
    <property type="match status" value="1"/>
</dbReference>
<protein>
    <recommendedName>
        <fullName evidence="3">Topoisomerase 1-associated factor 1</fullName>
    </recommendedName>
</protein>
<keyword evidence="8" id="KW-0469">Meiosis</keyword>
<evidence type="ECO:0000256" key="6">
    <source>
        <dbReference type="ARBA" id="ARBA00023204"/>
    </source>
</evidence>
<comment type="similarity">
    <text evidence="2">Belongs to the timeless family.</text>
</comment>
<feature type="compositionally biased region" description="Basic residues" evidence="10">
    <location>
        <begin position="1078"/>
        <end position="1087"/>
    </location>
</feature>
<accession>A0A0L0P3R8</accession>
<dbReference type="GO" id="GO:0003677">
    <property type="term" value="F:DNA binding"/>
    <property type="evidence" value="ECO:0007669"/>
    <property type="project" value="TreeGrafter"/>
</dbReference>
<feature type="compositionally biased region" description="Polar residues" evidence="10">
    <location>
        <begin position="1211"/>
        <end position="1223"/>
    </location>
</feature>
<keyword evidence="5" id="KW-0236">DNA replication inhibitor</keyword>
<feature type="region of interest" description="Disordered" evidence="10">
    <location>
        <begin position="1"/>
        <end position="33"/>
    </location>
</feature>
<feature type="compositionally biased region" description="Acidic residues" evidence="10">
    <location>
        <begin position="1051"/>
        <end position="1067"/>
    </location>
</feature>
<evidence type="ECO:0000256" key="4">
    <source>
        <dbReference type="ARBA" id="ARBA00022763"/>
    </source>
</evidence>
<comment type="caution">
    <text evidence="12">The sequence shown here is derived from an EMBL/GenBank/DDBJ whole genome shotgun (WGS) entry which is preliminary data.</text>
</comment>
<evidence type="ECO:0000313" key="13">
    <source>
        <dbReference type="Proteomes" id="UP000037122"/>
    </source>
</evidence>
<keyword evidence="7" id="KW-0539">Nucleus</keyword>
<sequence>MDEYRDDEDLDDFIVSEEEIMDTEKQDGLSESNSPKLDRIAVLTSTLKGHETYTSKVLRAHISVLVSALGGPDHSTEEGLYKLGHDALACLKDLKRWIRSVDEKSSSFDVALACADCGLVTNDLIVILCQWYKPSDKVKRTKSVEKIMLASLELLVLLTWPIDVNRKSPINEYTARSNARRAQLIYKHNILNYKLGLTLKAVISLGLKALTTPREDREPRDVNILRLILFFIRNVLYIEPLPASKSSKGFNNSSDLPNGMNLEDINTSSVLTTFEKHKVLLFLTSIAHSVLSELTDDSFGQVVMECLSLLTKGIDVTSLFSSSPKTSIAKDAARSASEVAPASSAAGLHLQDLLNEETRRKRLQKNTLSTRHGRFGTLLSIRSTDDTGFYTVSGQEALSSTHDTLDKLDRSKKWHRMSNFKYDSNGYFPKSSVILNLSNQLILKNFVNEFLLSGCFNNVLRFVGQILTSVSNEHGLGRAGILEAIDGHELASYFMTVAWFLSYKRERLAHYEQQNKAPLGDEDGLDYGSVGEALSEVNFILLVSYLRSAHDAKDYDSLHVAMTCFREMLLIAHAIFTKARTQREIELESEADVNEDRELAEGIIRKLFSQKHFLDVIIDIPKQASKHSPEYLKVVVSTVHILLKSFESLANEDVKLFIKTRRRISKLNRQGGLNKDMDQQHWHLIDRDSDDEDAEAEMRYIVQERKLDFKNTEVKFFHSDTVSTHIQYLSKFEDLSFEEIKRGISFFHRLFVVRKDFSALYRLDFINTIYRLRHYLPRNSNIRGHVEDFIVYYMKKFKEALDRFPVALELLFPRFENLEIKSYLSTGDLDLSATKTNREMVPSGRSSYFADDAPQPREADLLEFIDNDKLRDEKISIIVYYMMKKSNGPKMLKFIASELARLADLAKSGVLNLKLRLTLANRRLMINDSYLRLLLEVVGFELPYLQNDETNLKQGITAEDLAEAKQLIDLWVERHKGAIGDLEPYLDQIRHTIFTDEQLRFGEQAHSNLRLGAPYDELLASRLNLSNDQVMKVIGLARRKEFNEAFIADQYEVDEDFDPEKDDSPEDDNAHQDDAARPVRKNSKRYLQRQNLSDELDDERPQKSKRGRSRVRMPNLSLDSDDEDDMVAISKSAELVHDSDDDSDDERVQSFYESEEKLRKLIQETGGIQKDQLEIFKESWEKIKSAGSDSQVKDAIHMASKVVAEFDDSPNSDNAMQDDTPFTSASDDLSASESEVVSTRKRILRDEDEEDEPPRKGSHLARKRTKLLDDDNDDIL</sequence>
<dbReference type="Proteomes" id="UP000037122">
    <property type="component" value="Unassembled WGS sequence"/>
</dbReference>
<dbReference type="InterPro" id="IPR006906">
    <property type="entry name" value="Timeless_N"/>
</dbReference>
<reference evidence="13" key="1">
    <citation type="journal article" date="2015" name="BMC Genomics">
        <title>Draft genome of a commonly misdiagnosed multidrug resistant pathogen Candida auris.</title>
        <authorList>
            <person name="Chatterjee S."/>
            <person name="Alampalli S.V."/>
            <person name="Nageshan R.K."/>
            <person name="Chettiar S.T."/>
            <person name="Joshi S."/>
            <person name="Tatu U.S."/>
        </authorList>
    </citation>
    <scope>NUCLEOTIDE SEQUENCE [LARGE SCALE GENOMIC DNA]</scope>
    <source>
        <strain evidence="13">6684</strain>
    </source>
</reference>
<comment type="subcellular location">
    <subcellularLocation>
        <location evidence="1">Nucleus</location>
    </subcellularLocation>
</comment>
<dbReference type="Pfam" id="PF04821">
    <property type="entry name" value="TIMELESS"/>
    <property type="match status" value="1"/>
</dbReference>
<evidence type="ECO:0000256" key="8">
    <source>
        <dbReference type="ARBA" id="ARBA00023254"/>
    </source>
</evidence>
<evidence type="ECO:0000256" key="1">
    <source>
        <dbReference type="ARBA" id="ARBA00004123"/>
    </source>
</evidence>
<feature type="region of interest" description="Disordered" evidence="10">
    <location>
        <begin position="1051"/>
        <end position="1124"/>
    </location>
</feature>
<evidence type="ECO:0000256" key="5">
    <source>
        <dbReference type="ARBA" id="ARBA00022880"/>
    </source>
</evidence>
<name>A0A0L0P3R8_CANAR</name>
<feature type="compositionally biased region" description="Basic and acidic residues" evidence="10">
    <location>
        <begin position="1068"/>
        <end position="1077"/>
    </location>
</feature>
<dbReference type="PANTHER" id="PTHR22940:SF4">
    <property type="entry name" value="PROTEIN TIMELESS HOMOLOG"/>
    <property type="match status" value="1"/>
</dbReference>
<feature type="compositionally biased region" description="Acidic residues" evidence="10">
    <location>
        <begin position="1"/>
        <end position="21"/>
    </location>
</feature>
<evidence type="ECO:0000256" key="7">
    <source>
        <dbReference type="ARBA" id="ARBA00023242"/>
    </source>
</evidence>
<dbReference type="InterPro" id="IPR044998">
    <property type="entry name" value="Timeless"/>
</dbReference>
<dbReference type="VEuPathDB" id="FungiDB:CJI97_003002"/>
<proteinExistence type="inferred from homology"/>
<dbReference type="VEuPathDB" id="FungiDB:B9J08_002929"/>
<dbReference type="GO" id="GO:0006281">
    <property type="term" value="P:DNA repair"/>
    <property type="evidence" value="ECO:0007669"/>
    <property type="project" value="UniProtKB-KW"/>
</dbReference>
<feature type="compositionally biased region" description="Basic residues" evidence="10">
    <location>
        <begin position="1256"/>
        <end position="1265"/>
    </location>
</feature>
<keyword evidence="9" id="KW-0131">Cell cycle</keyword>
<dbReference type="VEuPathDB" id="FungiDB:QG37_02206"/>
<keyword evidence="6" id="KW-0234">DNA repair</keyword>
<feature type="region of interest" description="Disordered" evidence="10">
    <location>
        <begin position="1205"/>
        <end position="1276"/>
    </location>
</feature>
<evidence type="ECO:0000259" key="11">
    <source>
        <dbReference type="Pfam" id="PF04821"/>
    </source>
</evidence>
<dbReference type="VEuPathDB" id="FungiDB:CJJ09_001170"/>
<dbReference type="GO" id="GO:0031298">
    <property type="term" value="C:replication fork protection complex"/>
    <property type="evidence" value="ECO:0007669"/>
    <property type="project" value="TreeGrafter"/>
</dbReference>
<keyword evidence="4" id="KW-0227">DNA damage</keyword>
<dbReference type="EMBL" id="LGST01000017">
    <property type="protein sequence ID" value="KNE00676.1"/>
    <property type="molecule type" value="Genomic_DNA"/>
</dbReference>
<evidence type="ECO:0000256" key="10">
    <source>
        <dbReference type="SAM" id="MobiDB-lite"/>
    </source>
</evidence>
<organism evidence="12 13">
    <name type="scientific">Candidozyma auris</name>
    <name type="common">Yeast</name>
    <name type="synonym">Candida auris</name>
    <dbReference type="NCBI Taxonomy" id="498019"/>
    <lineage>
        <taxon>Eukaryota</taxon>
        <taxon>Fungi</taxon>
        <taxon>Dikarya</taxon>
        <taxon>Ascomycota</taxon>
        <taxon>Saccharomycotina</taxon>
        <taxon>Pichiomycetes</taxon>
        <taxon>Metschnikowiaceae</taxon>
        <taxon>Candidozyma</taxon>
    </lineage>
</organism>
<dbReference type="GO" id="GO:0000076">
    <property type="term" value="P:DNA replication checkpoint signaling"/>
    <property type="evidence" value="ECO:0007669"/>
    <property type="project" value="TreeGrafter"/>
</dbReference>
<dbReference type="VEuPathDB" id="FungiDB:CJJ07_001047"/>
<feature type="compositionally biased region" description="Low complexity" evidence="10">
    <location>
        <begin position="1224"/>
        <end position="1237"/>
    </location>
</feature>